<dbReference type="RefSeq" id="XP_013244572.1">
    <property type="nucleotide sequence ID" value="XM_013389118.1"/>
</dbReference>
<keyword evidence="2" id="KW-0963">Cytoplasm</keyword>
<dbReference type="STRING" id="1037660.A0A066WJK1"/>
<evidence type="ECO:0000313" key="4">
    <source>
        <dbReference type="EMBL" id="KDN50820.1"/>
    </source>
</evidence>
<dbReference type="PRINTS" id="PR01911">
    <property type="entry name" value="PFDSPHPHTASE"/>
</dbReference>
<sequence>MDHNFPFVPPLNFELVAKGGIYRSGHPNERNFSFLRSLKLKSIMYLGLEDLRPNMSGFCEEEGIQVFHIRLQLNKEPFDEMDEDEVAAALSLILDKRNLPMLVHCNKGKYRVGCIVGCLRKFQGWMQSAIFDEYSRLAGVKVADQEFIEVFDTSKIKVDPAYMLELT</sequence>
<dbReference type="GeneID" id="25262351"/>
<evidence type="ECO:0000256" key="3">
    <source>
        <dbReference type="ARBA" id="ARBA00022801"/>
    </source>
</evidence>
<dbReference type="PANTHER" id="PTHR31126:SF48">
    <property type="entry name" value="INOSITOL PHOSPHATASE SIW14"/>
    <property type="match status" value="1"/>
</dbReference>
<dbReference type="PANTHER" id="PTHR31126">
    <property type="entry name" value="TYROSINE-PROTEIN PHOSPHATASE"/>
    <property type="match status" value="1"/>
</dbReference>
<comment type="caution">
    <text evidence="4">The sequence shown here is derived from an EMBL/GenBank/DDBJ whole genome shotgun (WGS) entry which is preliminary data.</text>
</comment>
<keyword evidence="3" id="KW-0378">Hydrolase</keyword>
<dbReference type="Gene3D" id="3.90.190.10">
    <property type="entry name" value="Protein tyrosine phosphatase superfamily"/>
    <property type="match status" value="1"/>
</dbReference>
<dbReference type="InParanoid" id="A0A066WJK1"/>
<protein>
    <submittedName>
        <fullName evidence="4">Protein-tyrosine phosphatase</fullName>
    </submittedName>
</protein>
<dbReference type="FunCoup" id="A0A066WJK1">
    <property type="interactions" value="107"/>
</dbReference>
<dbReference type="EMBL" id="JMSN01000018">
    <property type="protein sequence ID" value="KDN50820.1"/>
    <property type="molecule type" value="Genomic_DNA"/>
</dbReference>
<organism evidence="4 5">
    <name type="scientific">Tilletiaria anomala (strain ATCC 24038 / CBS 436.72 / UBC 951)</name>
    <dbReference type="NCBI Taxonomy" id="1037660"/>
    <lineage>
        <taxon>Eukaryota</taxon>
        <taxon>Fungi</taxon>
        <taxon>Dikarya</taxon>
        <taxon>Basidiomycota</taxon>
        <taxon>Ustilaginomycotina</taxon>
        <taxon>Exobasidiomycetes</taxon>
        <taxon>Georgefischeriales</taxon>
        <taxon>Tilletiariaceae</taxon>
        <taxon>Tilletiaria</taxon>
    </lineage>
</organism>
<comment type="subcellular location">
    <subcellularLocation>
        <location evidence="1">Cytoplasm</location>
    </subcellularLocation>
</comment>
<dbReference type="AlphaFoldDB" id="A0A066WJK1"/>
<dbReference type="Proteomes" id="UP000027361">
    <property type="component" value="Unassembled WGS sequence"/>
</dbReference>
<dbReference type="SUPFAM" id="SSF52799">
    <property type="entry name" value="(Phosphotyrosine protein) phosphatases II"/>
    <property type="match status" value="1"/>
</dbReference>
<dbReference type="OrthoDB" id="6375174at2759"/>
<dbReference type="OMA" id="MPLNYSF"/>
<dbReference type="Pfam" id="PF03162">
    <property type="entry name" value="Y_phosphatase2"/>
    <property type="match status" value="1"/>
</dbReference>
<dbReference type="InterPro" id="IPR029021">
    <property type="entry name" value="Prot-tyrosine_phosphatase-like"/>
</dbReference>
<dbReference type="GO" id="GO:0052840">
    <property type="term" value="F:inositol diphosphate tetrakisphosphate diphosphatase activity"/>
    <property type="evidence" value="ECO:0007669"/>
    <property type="project" value="TreeGrafter"/>
</dbReference>
<dbReference type="GO" id="GO:0005737">
    <property type="term" value="C:cytoplasm"/>
    <property type="evidence" value="ECO:0007669"/>
    <property type="project" value="UniProtKB-SubCell"/>
</dbReference>
<dbReference type="GO" id="GO:0016791">
    <property type="term" value="F:phosphatase activity"/>
    <property type="evidence" value="ECO:0007669"/>
    <property type="project" value="InterPro"/>
</dbReference>
<dbReference type="InterPro" id="IPR004861">
    <property type="entry name" value="Siw14-like"/>
</dbReference>
<reference evidence="4 5" key="1">
    <citation type="submission" date="2014-05" db="EMBL/GenBank/DDBJ databases">
        <title>Draft genome sequence of a rare smut relative, Tilletiaria anomala UBC 951.</title>
        <authorList>
            <consortium name="DOE Joint Genome Institute"/>
            <person name="Toome M."/>
            <person name="Kuo A."/>
            <person name="Henrissat B."/>
            <person name="Lipzen A."/>
            <person name="Tritt A."/>
            <person name="Yoshinaga Y."/>
            <person name="Zane M."/>
            <person name="Barry K."/>
            <person name="Grigoriev I.V."/>
            <person name="Spatafora J.W."/>
            <person name="Aimea M.C."/>
        </authorList>
    </citation>
    <scope>NUCLEOTIDE SEQUENCE [LARGE SCALE GENOMIC DNA]</scope>
    <source>
        <strain evidence="4 5">UBC 951</strain>
    </source>
</reference>
<evidence type="ECO:0000313" key="5">
    <source>
        <dbReference type="Proteomes" id="UP000027361"/>
    </source>
</evidence>
<evidence type="ECO:0000256" key="2">
    <source>
        <dbReference type="ARBA" id="ARBA00022490"/>
    </source>
</evidence>
<dbReference type="InterPro" id="IPR020428">
    <property type="entry name" value="PFA-DSPs"/>
</dbReference>
<evidence type="ECO:0000256" key="1">
    <source>
        <dbReference type="ARBA" id="ARBA00004496"/>
    </source>
</evidence>
<dbReference type="FunFam" id="3.90.190.10:FF:000035">
    <property type="entry name" value="Tyrosine phosphatase, putative"/>
    <property type="match status" value="1"/>
</dbReference>
<proteinExistence type="predicted"/>
<keyword evidence="5" id="KW-1185">Reference proteome</keyword>
<dbReference type="HOGENOM" id="CLU_047845_5_1_1"/>
<name>A0A066WJK1_TILAU</name>
<accession>A0A066WJK1</accession>
<gene>
    <name evidence="4" type="ORF">K437DRAFT_221868</name>
</gene>